<reference evidence="1 2" key="1">
    <citation type="submission" date="2016-10" db="EMBL/GenBank/DDBJ databases">
        <authorList>
            <person name="de Groot N.N."/>
        </authorList>
    </citation>
    <scope>NUCLEOTIDE SEQUENCE [LARGE SCALE GENOMIC DNA]</scope>
    <source>
        <strain evidence="1 2">DSM 527</strain>
    </source>
</reference>
<dbReference type="RefSeq" id="WP_089835746.1">
    <property type="nucleotide sequence ID" value="NZ_FNBN01000007.1"/>
</dbReference>
<gene>
    <name evidence="1" type="ORF">SAMN04488121_107156</name>
</gene>
<dbReference type="EMBL" id="FNBN01000007">
    <property type="protein sequence ID" value="SDG89931.1"/>
    <property type="molecule type" value="Genomic_DNA"/>
</dbReference>
<dbReference type="AlphaFoldDB" id="A0A1G7Y0K5"/>
<dbReference type="STRING" id="104663.SAMN04488121_107156"/>
<dbReference type="InterPro" id="IPR016123">
    <property type="entry name" value="Mog1/PsbP_a/b/a-sand"/>
</dbReference>
<dbReference type="PROSITE" id="PS51257">
    <property type="entry name" value="PROKAR_LIPOPROTEIN"/>
    <property type="match status" value="1"/>
</dbReference>
<evidence type="ECO:0000313" key="1">
    <source>
        <dbReference type="EMBL" id="SDG89931.1"/>
    </source>
</evidence>
<dbReference type="Gene3D" id="3.40.1000.10">
    <property type="entry name" value="Mog1/PsbP, alpha/beta/alpha sandwich"/>
    <property type="match status" value="1"/>
</dbReference>
<accession>A0A1G7Y0K5</accession>
<protein>
    <recommendedName>
        <fullName evidence="3">Lipoprotein</fullName>
    </recommendedName>
</protein>
<evidence type="ECO:0000313" key="2">
    <source>
        <dbReference type="Proteomes" id="UP000199045"/>
    </source>
</evidence>
<name>A0A1G7Y0K5_CHIFI</name>
<dbReference type="Proteomes" id="UP000199045">
    <property type="component" value="Unassembled WGS sequence"/>
</dbReference>
<dbReference type="OrthoDB" id="673905at2"/>
<evidence type="ECO:0008006" key="3">
    <source>
        <dbReference type="Google" id="ProtNLM"/>
    </source>
</evidence>
<sequence length="184" mass="19953">MKYFSLLTVAGVLLFSACKNGNNAPKTAKEILEQAAPNMNAGAGKFTIEGPKEWKRIDTTLNGVKTTIILAPEEVNDFRANINVVSENMGSESLQTYFDKTVSSMEKYLEKFTVADKGDKDINGIASKWLKYTAVQGGKDIAAVLYIVPKNGIAYGITGITKAGEAGKYFGVFEQTAATFKVME</sequence>
<proteinExistence type="predicted"/>
<dbReference type="SUPFAM" id="SSF55724">
    <property type="entry name" value="Mog1p/PsbP-like"/>
    <property type="match status" value="1"/>
</dbReference>
<organism evidence="1 2">
    <name type="scientific">Chitinophaga filiformis</name>
    <name type="common">Myxococcus filiformis</name>
    <name type="synonym">Flexibacter filiformis</name>
    <dbReference type="NCBI Taxonomy" id="104663"/>
    <lineage>
        <taxon>Bacteria</taxon>
        <taxon>Pseudomonadati</taxon>
        <taxon>Bacteroidota</taxon>
        <taxon>Chitinophagia</taxon>
        <taxon>Chitinophagales</taxon>
        <taxon>Chitinophagaceae</taxon>
        <taxon>Chitinophaga</taxon>
    </lineage>
</organism>